<dbReference type="Proteomes" id="UP001234202">
    <property type="component" value="Unassembled WGS sequence"/>
</dbReference>
<protein>
    <submittedName>
        <fullName evidence="1">Uncharacterized protein</fullName>
    </submittedName>
</protein>
<reference evidence="1" key="1">
    <citation type="submission" date="2023-04" db="EMBL/GenBank/DDBJ databases">
        <title>Draft Genome sequencing of Naganishia species isolated from polar environments using Oxford Nanopore Technology.</title>
        <authorList>
            <person name="Leo P."/>
            <person name="Venkateswaran K."/>
        </authorList>
    </citation>
    <scope>NUCLEOTIDE SEQUENCE</scope>
    <source>
        <strain evidence="1">DBVPG 5303</strain>
    </source>
</reference>
<dbReference type="EMBL" id="JASBWV010000023">
    <property type="protein sequence ID" value="KAJ9119877.1"/>
    <property type="molecule type" value="Genomic_DNA"/>
</dbReference>
<organism evidence="1 2">
    <name type="scientific">Naganishia onofrii</name>
    <dbReference type="NCBI Taxonomy" id="1851511"/>
    <lineage>
        <taxon>Eukaryota</taxon>
        <taxon>Fungi</taxon>
        <taxon>Dikarya</taxon>
        <taxon>Basidiomycota</taxon>
        <taxon>Agaricomycotina</taxon>
        <taxon>Tremellomycetes</taxon>
        <taxon>Filobasidiales</taxon>
        <taxon>Filobasidiaceae</taxon>
        <taxon>Naganishia</taxon>
    </lineage>
</organism>
<accession>A0ACC2X9A9</accession>
<sequence>MSAQEDYELRSTHQQDGEQDLDPLLPPQYKDVNPSEDDGAGSQITSGLHLGGHSAGLYGSSRAARHRSFLTSVALTGCTLLVLIMAAPLFILWKNGLFSDGGWKHALVGSARPSPNREAFPTDIGFAGPTPTGKEPALIITAPHLPLQTAQPPLVFAHPSGGDSKHKHSDKDKEFNILQSWGQLSPWYSVESHGLKKAESVQPEGCKIVGMHWLQRHGARYPTSDWEGPGSVAKRLREARPNWNATGDLAFLNDWEYKLGAEVLTPFGRQQLFNLGISARVKYGFLLDKFTDRLPVFRTESQDRMLKSAQNFASGFFGIPAEDQFNLEVMIEWLGYNCTLAPYTQCANDNLELSKSVKDKLTVWENHFLKDAQKRLAKQIKGYDFTIRDAKDMMEAKEWKAFQYRFDIMWWYGSSFGSPIARASGIGYVQELVSRLTHTRITEHNSTTNSSFHNDLQFPLNDALYIDFTHDTTFAELLPTLNLTSFAASGAPPLDHIPKHRSFISSKFCPFATNLQFQVLACDNSPDDKPTHIRLILNDGVVPLTGLRGCPDDEDGKCPLDVFVSALKEIISEVDFAQECGKKDPGFSLETMNGSPVYL</sequence>
<gene>
    <name evidence="1" type="ORF">QFC24_005591</name>
</gene>
<evidence type="ECO:0000313" key="2">
    <source>
        <dbReference type="Proteomes" id="UP001234202"/>
    </source>
</evidence>
<evidence type="ECO:0000313" key="1">
    <source>
        <dbReference type="EMBL" id="KAJ9119877.1"/>
    </source>
</evidence>
<comment type="caution">
    <text evidence="1">The sequence shown here is derived from an EMBL/GenBank/DDBJ whole genome shotgun (WGS) entry which is preliminary data.</text>
</comment>
<keyword evidence="2" id="KW-1185">Reference proteome</keyword>
<name>A0ACC2X9A9_9TREE</name>
<proteinExistence type="predicted"/>